<dbReference type="Gene3D" id="3.40.50.1820">
    <property type="entry name" value="alpha/beta hydrolase"/>
    <property type="match status" value="1"/>
</dbReference>
<feature type="region of interest" description="Disordered" evidence="1">
    <location>
        <begin position="351"/>
        <end position="406"/>
    </location>
</feature>
<evidence type="ECO:0000313" key="2">
    <source>
        <dbReference type="EMBL" id="KAK3680234.1"/>
    </source>
</evidence>
<dbReference type="EMBL" id="JAUTXT010000001">
    <property type="protein sequence ID" value="KAK3680234.1"/>
    <property type="molecule type" value="Genomic_DNA"/>
</dbReference>
<evidence type="ECO:0000256" key="1">
    <source>
        <dbReference type="SAM" id="MobiDB-lite"/>
    </source>
</evidence>
<sequence length="503" mass="53655">MTKRTLLLVFIHGFKGSANTFGRFPEDLANLLSHSLPKIAVKAVQYPPYDTRGDLALCVAKFREWLQNLVIELEVENGTRNPMHEPGVRVVLCGHSMGGIVAVEAVLSILEKDKDVVQEGYANDTTNSSATGEDAKAMEGGSKARKSGKLAVPDRHERASSAPPAQGEPVSPFFPHIQAVLAFDTPYLGISPGVLAHGAEEHLNQASSAYKAFGTASDIFGWNSPRSASPQPIANASSKGLPAPSSDGAGWGTWGKYAMYGGAAAALAGAAGAAYMNRNQISQGLSWAGSHLEFIGCLARGAELQQRIEKMVALEQARGVGFGNFYGALSQQVAGKTKWAGAAVGKDRTFCVIPTPSPPVEKGSPTGTKRSKPSSATSKPAPPAKKRKQDVEDEKEMAAEMEEGEEVDRYAKDLTKDKGNWVKCVNAVAQDEVTAHRSMFNPPKNPDYHAMVSRSRDWLDGVVDKQWYEASSTGEVEGEAKSGAVVKKLEDGKLEGEVEMLGA</sequence>
<feature type="region of interest" description="Disordered" evidence="1">
    <location>
        <begin position="120"/>
        <end position="170"/>
    </location>
</feature>
<organism evidence="2 3">
    <name type="scientific">Recurvomyces mirabilis</name>
    <dbReference type="NCBI Taxonomy" id="574656"/>
    <lineage>
        <taxon>Eukaryota</taxon>
        <taxon>Fungi</taxon>
        <taxon>Dikarya</taxon>
        <taxon>Ascomycota</taxon>
        <taxon>Pezizomycotina</taxon>
        <taxon>Dothideomycetes</taxon>
        <taxon>Dothideomycetidae</taxon>
        <taxon>Mycosphaerellales</taxon>
        <taxon>Teratosphaeriaceae</taxon>
        <taxon>Recurvomyces</taxon>
    </lineage>
</organism>
<proteinExistence type="predicted"/>
<evidence type="ECO:0000313" key="3">
    <source>
        <dbReference type="Proteomes" id="UP001274830"/>
    </source>
</evidence>
<dbReference type="InterPro" id="IPR029058">
    <property type="entry name" value="AB_hydrolase_fold"/>
</dbReference>
<dbReference type="PANTHER" id="PTHR47842:SF1">
    <property type="entry name" value="DUF676 DOMAIN-CONTAINING PROTEIN"/>
    <property type="match status" value="1"/>
</dbReference>
<name>A0AAE0WY52_9PEZI</name>
<gene>
    <name evidence="2" type="ORF">LTR78_000612</name>
</gene>
<keyword evidence="3" id="KW-1185">Reference proteome</keyword>
<dbReference type="SUPFAM" id="SSF53474">
    <property type="entry name" value="alpha/beta-Hydrolases"/>
    <property type="match status" value="1"/>
</dbReference>
<feature type="compositionally biased region" description="Acidic residues" evidence="1">
    <location>
        <begin position="391"/>
        <end position="406"/>
    </location>
</feature>
<protein>
    <recommendedName>
        <fullName evidence="4">DUF676 domain-containing protein</fullName>
    </recommendedName>
</protein>
<evidence type="ECO:0008006" key="4">
    <source>
        <dbReference type="Google" id="ProtNLM"/>
    </source>
</evidence>
<dbReference type="PANTHER" id="PTHR47842">
    <property type="entry name" value="EXPRESSED PROTEIN"/>
    <property type="match status" value="1"/>
</dbReference>
<dbReference type="AlphaFoldDB" id="A0AAE0WY52"/>
<accession>A0AAE0WY52</accession>
<comment type="caution">
    <text evidence="2">The sequence shown here is derived from an EMBL/GenBank/DDBJ whole genome shotgun (WGS) entry which is preliminary data.</text>
</comment>
<reference evidence="2" key="1">
    <citation type="submission" date="2023-07" db="EMBL/GenBank/DDBJ databases">
        <title>Black Yeasts Isolated from many extreme environments.</title>
        <authorList>
            <person name="Coleine C."/>
            <person name="Stajich J.E."/>
            <person name="Selbmann L."/>
        </authorList>
    </citation>
    <scope>NUCLEOTIDE SEQUENCE</scope>
    <source>
        <strain evidence="2">CCFEE 5485</strain>
    </source>
</reference>
<dbReference type="Proteomes" id="UP001274830">
    <property type="component" value="Unassembled WGS sequence"/>
</dbReference>